<evidence type="ECO:0000256" key="1">
    <source>
        <dbReference type="SAM" id="Coils"/>
    </source>
</evidence>
<evidence type="ECO:0000256" key="2">
    <source>
        <dbReference type="SAM" id="MobiDB-lite"/>
    </source>
</evidence>
<comment type="caution">
    <text evidence="4">The sequence shown here is derived from an EMBL/GenBank/DDBJ whole genome shotgun (WGS) entry which is preliminary data.</text>
</comment>
<proteinExistence type="predicted"/>
<dbReference type="AlphaFoldDB" id="A0A7W6JU62"/>
<dbReference type="EMBL" id="JACIEH010000002">
    <property type="protein sequence ID" value="MBB4098582.1"/>
    <property type="molecule type" value="Genomic_DNA"/>
</dbReference>
<feature type="coiled-coil region" evidence="1">
    <location>
        <begin position="70"/>
        <end position="97"/>
    </location>
</feature>
<accession>A0A7W6JU62</accession>
<protein>
    <recommendedName>
        <fullName evidence="6">SPOR domain-containing protein</fullName>
    </recommendedName>
</protein>
<feature type="region of interest" description="Disordered" evidence="2">
    <location>
        <begin position="217"/>
        <end position="237"/>
    </location>
</feature>
<dbReference type="RefSeq" id="WP_183997491.1">
    <property type="nucleotide sequence ID" value="NZ_JACIEH010000002.1"/>
</dbReference>
<feature type="transmembrane region" description="Helical" evidence="3">
    <location>
        <begin position="27"/>
        <end position="50"/>
    </location>
</feature>
<evidence type="ECO:0000313" key="5">
    <source>
        <dbReference type="Proteomes" id="UP000557392"/>
    </source>
</evidence>
<keyword evidence="3" id="KW-0812">Transmembrane</keyword>
<evidence type="ECO:0000313" key="4">
    <source>
        <dbReference type="EMBL" id="MBB4098582.1"/>
    </source>
</evidence>
<keyword evidence="1" id="KW-0175">Coiled coil</keyword>
<organism evidence="4 5">
    <name type="scientific">Sphingomonas kyeonggiensis</name>
    <dbReference type="NCBI Taxonomy" id="1268553"/>
    <lineage>
        <taxon>Bacteria</taxon>
        <taxon>Pseudomonadati</taxon>
        <taxon>Pseudomonadota</taxon>
        <taxon>Alphaproteobacteria</taxon>
        <taxon>Sphingomonadales</taxon>
        <taxon>Sphingomonadaceae</taxon>
        <taxon>Sphingomonas</taxon>
    </lineage>
</organism>
<evidence type="ECO:0008006" key="6">
    <source>
        <dbReference type="Google" id="ProtNLM"/>
    </source>
</evidence>
<dbReference type="Proteomes" id="UP000557392">
    <property type="component" value="Unassembled WGS sequence"/>
</dbReference>
<sequence length="237" mass="24997">MSTSFSEAELTSLTENIDKLRRSALRVAPMFVLGIAATLFAAGVAIWYIFALSDDLRQARAALRVSDAKLVAALDNLQIANQALQQAQKAAGSANSERQIAAAISDVSRSQKDLTIASASLKQVAAKLPPASPAEQQAVQQAAAVQTGWFAVMGSYPLNASGLDDAQDQIRRIQASGQCAELWQTQISRNYAVVLGTSTSQGDAAASVRKARASGMAGDAFAQRDRGWSKLPQSPSC</sequence>
<keyword evidence="3" id="KW-0472">Membrane</keyword>
<gene>
    <name evidence="4" type="ORF">GGR46_002146</name>
</gene>
<reference evidence="4 5" key="1">
    <citation type="submission" date="2020-08" db="EMBL/GenBank/DDBJ databases">
        <title>Genomic Encyclopedia of Type Strains, Phase IV (KMG-IV): sequencing the most valuable type-strain genomes for metagenomic binning, comparative biology and taxonomic classification.</title>
        <authorList>
            <person name="Goeker M."/>
        </authorList>
    </citation>
    <scope>NUCLEOTIDE SEQUENCE [LARGE SCALE GENOMIC DNA]</scope>
    <source>
        <strain evidence="4 5">DSM 101806</strain>
    </source>
</reference>
<keyword evidence="5" id="KW-1185">Reference proteome</keyword>
<keyword evidence="3" id="KW-1133">Transmembrane helix</keyword>
<evidence type="ECO:0000256" key="3">
    <source>
        <dbReference type="SAM" id="Phobius"/>
    </source>
</evidence>
<name>A0A7W6JU62_9SPHN</name>